<name>A0ABW0MVP7_9ACTN</name>
<sequence length="73" mass="8093">MTEDPDFPGPEEPETVPSEPERVRTGVTDVDAVITAVEELEERPLEEHVGVFETAHEQLRRALDRPADPADTA</sequence>
<gene>
    <name evidence="2" type="ORF">ACFPKY_04810</name>
</gene>
<protein>
    <submittedName>
        <fullName evidence="2">Uncharacterized protein</fullName>
    </submittedName>
</protein>
<organism evidence="2 3">
    <name type="scientific">Nocardioides caricicola</name>
    <dbReference type="NCBI Taxonomy" id="634770"/>
    <lineage>
        <taxon>Bacteria</taxon>
        <taxon>Bacillati</taxon>
        <taxon>Actinomycetota</taxon>
        <taxon>Actinomycetes</taxon>
        <taxon>Propionibacteriales</taxon>
        <taxon>Nocardioidaceae</taxon>
        <taxon>Nocardioides</taxon>
    </lineage>
</organism>
<comment type="caution">
    <text evidence="2">The sequence shown here is derived from an EMBL/GenBank/DDBJ whole genome shotgun (WGS) entry which is preliminary data.</text>
</comment>
<proteinExistence type="predicted"/>
<evidence type="ECO:0000256" key="1">
    <source>
        <dbReference type="SAM" id="MobiDB-lite"/>
    </source>
</evidence>
<dbReference type="Proteomes" id="UP001595956">
    <property type="component" value="Unassembled WGS sequence"/>
</dbReference>
<dbReference type="EMBL" id="JBHSMD010000002">
    <property type="protein sequence ID" value="MFC5492404.1"/>
    <property type="molecule type" value="Genomic_DNA"/>
</dbReference>
<accession>A0ABW0MVP7</accession>
<evidence type="ECO:0000313" key="2">
    <source>
        <dbReference type="EMBL" id="MFC5492404.1"/>
    </source>
</evidence>
<feature type="compositionally biased region" description="Acidic residues" evidence="1">
    <location>
        <begin position="1"/>
        <end position="14"/>
    </location>
</feature>
<feature type="region of interest" description="Disordered" evidence="1">
    <location>
        <begin position="1"/>
        <end position="24"/>
    </location>
</feature>
<evidence type="ECO:0000313" key="3">
    <source>
        <dbReference type="Proteomes" id="UP001595956"/>
    </source>
</evidence>
<dbReference type="RefSeq" id="WP_345170733.1">
    <property type="nucleotide sequence ID" value="NZ_BAABFQ010000003.1"/>
</dbReference>
<keyword evidence="3" id="KW-1185">Reference proteome</keyword>
<reference evidence="3" key="1">
    <citation type="journal article" date="2019" name="Int. J. Syst. Evol. Microbiol.">
        <title>The Global Catalogue of Microorganisms (GCM) 10K type strain sequencing project: providing services to taxonomists for standard genome sequencing and annotation.</title>
        <authorList>
            <consortium name="The Broad Institute Genomics Platform"/>
            <consortium name="The Broad Institute Genome Sequencing Center for Infectious Disease"/>
            <person name="Wu L."/>
            <person name="Ma J."/>
        </authorList>
    </citation>
    <scope>NUCLEOTIDE SEQUENCE [LARGE SCALE GENOMIC DNA]</scope>
    <source>
        <strain evidence="3">KACC 13778</strain>
    </source>
</reference>